<reference evidence="2 3" key="1">
    <citation type="submission" date="2014-03" db="EMBL/GenBank/DDBJ databases">
        <title>Draft genome of the hookworm Oesophagostomum dentatum.</title>
        <authorList>
            <person name="Mitreva M."/>
        </authorList>
    </citation>
    <scope>NUCLEOTIDE SEQUENCE [LARGE SCALE GENOMIC DNA]</scope>
    <source>
        <strain evidence="2 3">OD-Hann</strain>
    </source>
</reference>
<organism evidence="2 3">
    <name type="scientific">Oesophagostomum dentatum</name>
    <name type="common">Nodular worm</name>
    <dbReference type="NCBI Taxonomy" id="61180"/>
    <lineage>
        <taxon>Eukaryota</taxon>
        <taxon>Metazoa</taxon>
        <taxon>Ecdysozoa</taxon>
        <taxon>Nematoda</taxon>
        <taxon>Chromadorea</taxon>
        <taxon>Rhabditida</taxon>
        <taxon>Rhabditina</taxon>
        <taxon>Rhabditomorpha</taxon>
        <taxon>Strongyloidea</taxon>
        <taxon>Strongylidae</taxon>
        <taxon>Oesophagostomum</taxon>
    </lineage>
</organism>
<sequence>MKATLFYCIHRQINPDLTSPMVSNAVVPPTASYELDTEHAARKCCSRIYVGQSVSSELAAGMEPVITGDKASIVKNVGGSSLLIDPVLEQIERNRKIIEQLSPVLKYKEMMRKRRARAVPRRKFSIAQGYPRISRWKGATTSKCNSSGESYSTNLNW</sequence>
<evidence type="ECO:0000256" key="1">
    <source>
        <dbReference type="SAM" id="MobiDB-lite"/>
    </source>
</evidence>
<name>A0A0B1TSN6_OESDE</name>
<accession>A0A0B1TSN6</accession>
<dbReference type="EMBL" id="KN549312">
    <property type="protein sequence ID" value="KHJ98425.1"/>
    <property type="molecule type" value="Genomic_DNA"/>
</dbReference>
<dbReference type="OrthoDB" id="5851708at2759"/>
<evidence type="ECO:0000313" key="3">
    <source>
        <dbReference type="Proteomes" id="UP000053660"/>
    </source>
</evidence>
<keyword evidence="3" id="KW-1185">Reference proteome</keyword>
<dbReference type="AlphaFoldDB" id="A0A0B1TSN6"/>
<evidence type="ECO:0000313" key="2">
    <source>
        <dbReference type="EMBL" id="KHJ98425.1"/>
    </source>
</evidence>
<gene>
    <name evidence="2" type="ORF">OESDEN_01588</name>
</gene>
<protein>
    <submittedName>
        <fullName evidence="2">Uncharacterized protein</fullName>
    </submittedName>
</protein>
<feature type="region of interest" description="Disordered" evidence="1">
    <location>
        <begin position="138"/>
        <end position="157"/>
    </location>
</feature>
<dbReference type="Proteomes" id="UP000053660">
    <property type="component" value="Unassembled WGS sequence"/>
</dbReference>
<feature type="compositionally biased region" description="Polar residues" evidence="1">
    <location>
        <begin position="139"/>
        <end position="157"/>
    </location>
</feature>
<proteinExistence type="predicted"/>